<dbReference type="KEGG" id="ral:Rumal_1041"/>
<accession>E6UC16</accession>
<dbReference type="STRING" id="697329.Rumal_1041"/>
<dbReference type="eggNOG" id="COG2755">
    <property type="taxonomic scope" value="Bacteria"/>
</dbReference>
<evidence type="ECO:0000313" key="2">
    <source>
        <dbReference type="Proteomes" id="UP000006919"/>
    </source>
</evidence>
<organism evidence="1 2">
    <name type="scientific">Ruminococcus albus (strain ATCC 27210 / DSM 20455 / JCM 14654 / NCDO 2250 / 7)</name>
    <dbReference type="NCBI Taxonomy" id="697329"/>
    <lineage>
        <taxon>Bacteria</taxon>
        <taxon>Bacillati</taxon>
        <taxon>Bacillota</taxon>
        <taxon>Clostridia</taxon>
        <taxon>Eubacteriales</taxon>
        <taxon>Oscillospiraceae</taxon>
        <taxon>Ruminococcus</taxon>
    </lineage>
</organism>
<dbReference type="AlphaFoldDB" id="E6UC16"/>
<reference evidence="1 2" key="1">
    <citation type="journal article" date="2011" name="J. Bacteriol.">
        <title>Complete genome of the cellulolytic ruminal bacterium Ruminococcus albus 7.</title>
        <authorList>
            <person name="Suen G."/>
            <person name="Stevenson D.M."/>
            <person name="Bruce D.C."/>
            <person name="Chertkov O."/>
            <person name="Copeland A."/>
            <person name="Cheng J.F."/>
            <person name="Detter C."/>
            <person name="Detter J.C."/>
            <person name="Goodwin L.A."/>
            <person name="Han C.S."/>
            <person name="Hauser L.J."/>
            <person name="Ivanova N.N."/>
            <person name="Kyrpides N.C."/>
            <person name="Land M.L."/>
            <person name="Lapidus A."/>
            <person name="Lucas S."/>
            <person name="Ovchinnikova G."/>
            <person name="Pitluck S."/>
            <person name="Tapia R."/>
            <person name="Woyke T."/>
            <person name="Boyum J."/>
            <person name="Mead D."/>
            <person name="Weimer P.J."/>
        </authorList>
    </citation>
    <scope>NUCLEOTIDE SEQUENCE [LARGE SCALE GENOMIC DNA]</scope>
    <source>
        <strain evidence="2">ATCC 27210 / DSM 20455 / JCM 14654 / NCDO 2250 / 7</strain>
    </source>
</reference>
<protein>
    <recommendedName>
        <fullName evidence="3">SGNH/GDSL hydrolase family protein</fullName>
    </recommendedName>
</protein>
<dbReference type="HOGENOM" id="CLU_041407_1_0_9"/>
<evidence type="ECO:0008006" key="3">
    <source>
        <dbReference type="Google" id="ProtNLM"/>
    </source>
</evidence>
<proteinExistence type="predicted"/>
<dbReference type="RefSeq" id="WP_013497745.1">
    <property type="nucleotide sequence ID" value="NC_014833.1"/>
</dbReference>
<name>E6UC16_RUMA7</name>
<sequence length="384" mass="45158" precursor="true">MKSKMKKRMLKLTGLGVVTVLLFVLTSYVLQYTAISSETHIRNFYREPKDSLDVAVIGCSEAYADFSPPIAYDKYGFTSYNLAFEGAPGHFYSSMLDTFVSRQKPQLVVFEVNGFLYNDDHSYKEGVVRKWIDNMKKDKLWYDLVKQEIPEDERINYYLGILKYHDNWKHPFLLAGRQYQLWENYKDDVSLMKSFGTRTTTDSKKKKTPKRVHKLCDYGIKNLTATIDHCHELGIENVLFIRTPHKDKLTPEVDEELRKLITDAGYDYENFENDENIGIDENTDFYNGDHLNVFGNEKNTIYLGKYIVDHYDIKTSHSEKVDKKWRECAEYTYKTFDVLKKKTLEDEDDQYNEFSNLSDHTLKLKKKFAKYKNKHTEGESSVKE</sequence>
<evidence type="ECO:0000313" key="1">
    <source>
        <dbReference type="EMBL" id="ADU21567.1"/>
    </source>
</evidence>
<gene>
    <name evidence="1" type="ordered locus">Rumal_1041</name>
</gene>
<dbReference type="Proteomes" id="UP000006919">
    <property type="component" value="Chromosome"/>
</dbReference>
<dbReference type="EMBL" id="CP002403">
    <property type="protein sequence ID" value="ADU21567.1"/>
    <property type="molecule type" value="Genomic_DNA"/>
</dbReference>
<dbReference type="OrthoDB" id="9796702at2"/>